<dbReference type="Proteomes" id="UP001589575">
    <property type="component" value="Unassembled WGS sequence"/>
</dbReference>
<sequence length="102" mass="11214">MARATRGASAISLTCPSRTWTLPLRSSIRPGRVWTLPCSEVTWPSRRSMRLRRRRCPVQSPVAKASAATTRTRAMMTRTSSTGMSSSLRGRAPAPASAWVVR</sequence>
<protein>
    <submittedName>
        <fullName evidence="3">Uncharacterized protein</fullName>
    </submittedName>
</protein>
<gene>
    <name evidence="2" type="ORF">ACFFX0_17515</name>
    <name evidence="3" type="ORF">ACFFX0_29565</name>
</gene>
<evidence type="ECO:0000313" key="2">
    <source>
        <dbReference type="EMBL" id="MFB9072901.1"/>
    </source>
</evidence>
<dbReference type="EMBL" id="JBHMFI010000012">
    <property type="protein sequence ID" value="MFB9075104.1"/>
    <property type="molecule type" value="Genomic_DNA"/>
</dbReference>
<feature type="region of interest" description="Disordered" evidence="1">
    <location>
        <begin position="52"/>
        <end position="102"/>
    </location>
</feature>
<dbReference type="EMBL" id="JBHMFI010000001">
    <property type="protein sequence ID" value="MFB9072901.1"/>
    <property type="molecule type" value="Genomic_DNA"/>
</dbReference>
<keyword evidence="4" id="KW-1185">Reference proteome</keyword>
<proteinExistence type="predicted"/>
<accession>A0ABV5G814</accession>
<organism evidence="3 4">
    <name type="scientific">Citricoccus parietis</name>
    <dbReference type="NCBI Taxonomy" id="592307"/>
    <lineage>
        <taxon>Bacteria</taxon>
        <taxon>Bacillati</taxon>
        <taxon>Actinomycetota</taxon>
        <taxon>Actinomycetes</taxon>
        <taxon>Micrococcales</taxon>
        <taxon>Micrococcaceae</taxon>
        <taxon>Citricoccus</taxon>
    </lineage>
</organism>
<feature type="compositionally biased region" description="Low complexity" evidence="1">
    <location>
        <begin position="65"/>
        <end position="87"/>
    </location>
</feature>
<evidence type="ECO:0000313" key="3">
    <source>
        <dbReference type="EMBL" id="MFB9075104.1"/>
    </source>
</evidence>
<reference evidence="3 4" key="1">
    <citation type="submission" date="2024-09" db="EMBL/GenBank/DDBJ databases">
        <authorList>
            <person name="Sun Q."/>
            <person name="Mori K."/>
        </authorList>
    </citation>
    <scope>NUCLEOTIDE SEQUENCE [LARGE SCALE GENOMIC DNA]</scope>
    <source>
        <strain evidence="3 4">CCM 7609</strain>
    </source>
</reference>
<comment type="caution">
    <text evidence="3">The sequence shown here is derived from an EMBL/GenBank/DDBJ whole genome shotgun (WGS) entry which is preliminary data.</text>
</comment>
<name>A0ABV5G814_9MICC</name>
<evidence type="ECO:0000256" key="1">
    <source>
        <dbReference type="SAM" id="MobiDB-lite"/>
    </source>
</evidence>
<evidence type="ECO:0000313" key="4">
    <source>
        <dbReference type="Proteomes" id="UP001589575"/>
    </source>
</evidence>